<dbReference type="SUPFAM" id="SSF56436">
    <property type="entry name" value="C-type lectin-like"/>
    <property type="match status" value="2"/>
</dbReference>
<evidence type="ECO:0000259" key="3">
    <source>
        <dbReference type="PROSITE" id="PS50041"/>
    </source>
</evidence>
<evidence type="ECO:0000256" key="1">
    <source>
        <dbReference type="ARBA" id="ARBA00023157"/>
    </source>
</evidence>
<name>A0A3Q3H3E6_9LABR</name>
<dbReference type="PANTHER" id="PTHR45784">
    <property type="entry name" value="C-TYPE LECTIN DOMAIN FAMILY 20 MEMBER A-RELATED"/>
    <property type="match status" value="1"/>
</dbReference>
<feature type="domain" description="C-type lectin" evidence="3">
    <location>
        <begin position="204"/>
        <end position="310"/>
    </location>
</feature>
<dbReference type="AlphaFoldDB" id="A0A3Q3H3E6"/>
<feature type="domain" description="C-type lectin" evidence="3">
    <location>
        <begin position="87"/>
        <end position="202"/>
    </location>
</feature>
<keyword evidence="5" id="KW-1185">Reference proteome</keyword>
<evidence type="ECO:0000256" key="2">
    <source>
        <dbReference type="SAM" id="Phobius"/>
    </source>
</evidence>
<evidence type="ECO:0000313" key="5">
    <source>
        <dbReference type="Proteomes" id="UP000261660"/>
    </source>
</evidence>
<feature type="transmembrane region" description="Helical" evidence="2">
    <location>
        <begin position="67"/>
        <end position="88"/>
    </location>
</feature>
<reference evidence="4" key="2">
    <citation type="submission" date="2025-09" db="UniProtKB">
        <authorList>
            <consortium name="Ensembl"/>
        </authorList>
    </citation>
    <scope>IDENTIFICATION</scope>
</reference>
<protein>
    <recommendedName>
        <fullName evidence="3">C-type lectin domain-containing protein</fullName>
    </recommendedName>
</protein>
<dbReference type="InterPro" id="IPR016186">
    <property type="entry name" value="C-type_lectin-like/link_sf"/>
</dbReference>
<dbReference type="GeneTree" id="ENSGT01100000263473"/>
<dbReference type="PANTHER" id="PTHR45784:SF3">
    <property type="entry name" value="C-TYPE LECTIN DOMAIN FAMILY 4 MEMBER K-LIKE-RELATED"/>
    <property type="match status" value="1"/>
</dbReference>
<dbReference type="Gene3D" id="3.10.100.10">
    <property type="entry name" value="Mannose-Binding Protein A, subunit A"/>
    <property type="match status" value="2"/>
</dbReference>
<organism evidence="4 5">
    <name type="scientific">Labrus bergylta</name>
    <name type="common">ballan wrasse</name>
    <dbReference type="NCBI Taxonomy" id="56723"/>
    <lineage>
        <taxon>Eukaryota</taxon>
        <taxon>Metazoa</taxon>
        <taxon>Chordata</taxon>
        <taxon>Craniata</taxon>
        <taxon>Vertebrata</taxon>
        <taxon>Euteleostomi</taxon>
        <taxon>Actinopterygii</taxon>
        <taxon>Neopterygii</taxon>
        <taxon>Teleostei</taxon>
        <taxon>Neoteleostei</taxon>
        <taxon>Acanthomorphata</taxon>
        <taxon>Eupercaria</taxon>
        <taxon>Labriformes</taxon>
        <taxon>Labridae</taxon>
        <taxon>Labrus</taxon>
    </lineage>
</organism>
<dbReference type="SMART" id="SM00034">
    <property type="entry name" value="CLECT"/>
    <property type="match status" value="2"/>
</dbReference>
<proteinExistence type="predicted"/>
<reference evidence="4" key="1">
    <citation type="submission" date="2025-08" db="UniProtKB">
        <authorList>
            <consortium name="Ensembl"/>
        </authorList>
    </citation>
    <scope>IDENTIFICATION</scope>
</reference>
<dbReference type="Proteomes" id="UP000261660">
    <property type="component" value="Unplaced"/>
</dbReference>
<keyword evidence="2" id="KW-0472">Membrane</keyword>
<dbReference type="InParanoid" id="A0A3Q3H3E6"/>
<keyword evidence="2" id="KW-1133">Transmembrane helix</keyword>
<dbReference type="InterPro" id="IPR016187">
    <property type="entry name" value="CTDL_fold"/>
</dbReference>
<dbReference type="PROSITE" id="PS50041">
    <property type="entry name" value="C_TYPE_LECTIN_2"/>
    <property type="match status" value="2"/>
</dbReference>
<dbReference type="PROSITE" id="PS00615">
    <property type="entry name" value="C_TYPE_LECTIN_1"/>
    <property type="match status" value="2"/>
</dbReference>
<dbReference type="STRING" id="56723.ENSLBEP00000038799"/>
<dbReference type="Ensembl" id="ENSLBET00000040447.1">
    <property type="protein sequence ID" value="ENSLBEP00000038799.1"/>
    <property type="gene ID" value="ENSLBEG00000028975.1"/>
</dbReference>
<keyword evidence="2" id="KW-0812">Transmembrane</keyword>
<dbReference type="InterPro" id="IPR018378">
    <property type="entry name" value="C-type_lectin_CS"/>
</dbReference>
<dbReference type="InterPro" id="IPR001304">
    <property type="entry name" value="C-type_lectin-like"/>
</dbReference>
<dbReference type="Pfam" id="PF00059">
    <property type="entry name" value="Lectin_C"/>
    <property type="match status" value="2"/>
</dbReference>
<accession>A0A3Q3H3E6</accession>
<keyword evidence="1" id="KW-1015">Disulfide bond</keyword>
<sequence>MHADTCEGRPSAHVQRAAQRKRSRNCRRFQDFFSCSFSSRNDYFYEKVTIISPLEDRKRKQHMEGRTLTFLFLSGLYFLPVCFPRRYILVREALNWTEAQRYCREKFIDLASVSSEQESEQLREATEEHDEGHLWIGLYDDIDSWRWSLEEEGYYGEGEAEFRKWGGLEPNNLRGIEHCAMMHISGLWNDAPCDTKRWFTCFKDSSSSFILVNESKTWTEAQRYCRERYTDLASVRNQSENDQIKGLLKNSYTWIGLNRDSWKWSDGSPYSFTSWNIKKQIDRVVPPCVRLHKGLWHRYRCEKKHFFLCHFEPVKPQRVLRVKVTLKDSTVNLEEAADAVLLQFRERLKEHGLREDVKLTWRKQPDGKIFNLEKREKKKKEEEEEQLICPESTAVFCCFSSGLRYPVCSFCTFRGRCWSDGSLQGAFLSFVRFG</sequence>
<evidence type="ECO:0000313" key="4">
    <source>
        <dbReference type="Ensembl" id="ENSLBEP00000038799.1"/>
    </source>
</evidence>